<dbReference type="InterPro" id="IPR003594">
    <property type="entry name" value="HATPase_dom"/>
</dbReference>
<dbReference type="InterPro" id="IPR010559">
    <property type="entry name" value="Sig_transdc_His_kin_internal"/>
</dbReference>
<dbReference type="Pfam" id="PF06580">
    <property type="entry name" value="His_kinase"/>
    <property type="match status" value="1"/>
</dbReference>
<sequence length="327" mass="35952">MRKRLIYLLATLVFNTAIGGLLTLLKPEFSLRHNLVFAHCIGLTFALVSLFILGRYPSGRKRLAALVVCVTIGVSLAMFITDLGGWHQPWTGKALAIGLFFCLIGTIALLLAERIDAEIKQRQLLASESEKRETEAHLKLLQAQIEPHFLFNTLANLSSLIDSDPALAKSLLERLNDWLRVALARARSERSTLADELEMLENYLQIMKIRFGDRLHWHLEAPAETRHQPFPPMLLQPLVENAVRHGIEPKLGGGEIGIKIRVDRNRLDIEVSDNGMGLTESSQGTGLSNVSARLASLFGDAGRLTLNGNAAGGATAKLTLPITEQSA</sequence>
<feature type="transmembrane region" description="Helical" evidence="1">
    <location>
        <begin position="63"/>
        <end position="81"/>
    </location>
</feature>
<gene>
    <name evidence="3" type="ORF">IPJ38_04765</name>
</gene>
<comment type="caution">
    <text evidence="3">The sequence shown here is derived from an EMBL/GenBank/DDBJ whole genome shotgun (WGS) entry which is preliminary data.</text>
</comment>
<evidence type="ECO:0000313" key="4">
    <source>
        <dbReference type="Proteomes" id="UP000739411"/>
    </source>
</evidence>
<reference evidence="3 4" key="1">
    <citation type="submission" date="2020-10" db="EMBL/GenBank/DDBJ databases">
        <title>Connecting structure to function with the recovery of over 1000 high-quality activated sludge metagenome-assembled genomes encoding full-length rRNA genes using long-read sequencing.</title>
        <authorList>
            <person name="Singleton C.M."/>
            <person name="Petriglieri F."/>
            <person name="Kristensen J.M."/>
            <person name="Kirkegaard R.H."/>
            <person name="Michaelsen T.Y."/>
            <person name="Andersen M.H."/>
            <person name="Karst S.M."/>
            <person name="Dueholm M.S."/>
            <person name="Nielsen P.H."/>
            <person name="Albertsen M."/>
        </authorList>
    </citation>
    <scope>NUCLEOTIDE SEQUENCE [LARGE SCALE GENOMIC DNA]</scope>
    <source>
        <strain evidence="3">EsbW_18-Q3-R4-48_BATAC.463</strain>
    </source>
</reference>
<dbReference type="PANTHER" id="PTHR34220:SF9">
    <property type="entry name" value="SIGNAL TRANSDUCTION HISTIDINE KINASE INTERNAL REGION DOMAIN-CONTAINING PROTEIN"/>
    <property type="match status" value="1"/>
</dbReference>
<feature type="domain" description="Histidine kinase/HSP90-like ATPase" evidence="2">
    <location>
        <begin position="230"/>
        <end position="324"/>
    </location>
</feature>
<organism evidence="3 4">
    <name type="scientific">Candidatus Dechloromonas phosphorivorans</name>
    <dbReference type="NCBI Taxonomy" id="2899244"/>
    <lineage>
        <taxon>Bacteria</taxon>
        <taxon>Pseudomonadati</taxon>
        <taxon>Pseudomonadota</taxon>
        <taxon>Betaproteobacteria</taxon>
        <taxon>Rhodocyclales</taxon>
        <taxon>Azonexaceae</taxon>
        <taxon>Dechloromonas</taxon>
    </lineage>
</organism>
<protein>
    <submittedName>
        <fullName evidence="3">Sensor histidine kinase</fullName>
    </submittedName>
</protein>
<dbReference type="GO" id="GO:0016020">
    <property type="term" value="C:membrane"/>
    <property type="evidence" value="ECO:0007669"/>
    <property type="project" value="InterPro"/>
</dbReference>
<keyword evidence="1" id="KW-0472">Membrane</keyword>
<keyword evidence="1" id="KW-0812">Transmembrane</keyword>
<feature type="transmembrane region" description="Helical" evidence="1">
    <location>
        <begin position="35"/>
        <end position="56"/>
    </location>
</feature>
<dbReference type="InterPro" id="IPR050640">
    <property type="entry name" value="Bact_2-comp_sensor_kinase"/>
</dbReference>
<dbReference type="Pfam" id="PF02518">
    <property type="entry name" value="HATPase_c"/>
    <property type="match status" value="1"/>
</dbReference>
<dbReference type="SMART" id="SM00387">
    <property type="entry name" value="HATPase_c"/>
    <property type="match status" value="1"/>
</dbReference>
<evidence type="ECO:0000256" key="1">
    <source>
        <dbReference type="SAM" id="Phobius"/>
    </source>
</evidence>
<feature type="transmembrane region" description="Helical" evidence="1">
    <location>
        <begin position="93"/>
        <end position="112"/>
    </location>
</feature>
<dbReference type="GO" id="GO:0000155">
    <property type="term" value="F:phosphorelay sensor kinase activity"/>
    <property type="evidence" value="ECO:0007669"/>
    <property type="project" value="InterPro"/>
</dbReference>
<dbReference type="EMBL" id="JADJMS010000009">
    <property type="protein sequence ID" value="MBK7414516.1"/>
    <property type="molecule type" value="Genomic_DNA"/>
</dbReference>
<accession>A0A935MYE3</accession>
<dbReference type="PANTHER" id="PTHR34220">
    <property type="entry name" value="SENSOR HISTIDINE KINASE YPDA"/>
    <property type="match status" value="1"/>
</dbReference>
<keyword evidence="3" id="KW-0418">Kinase</keyword>
<dbReference type="Gene3D" id="3.30.565.10">
    <property type="entry name" value="Histidine kinase-like ATPase, C-terminal domain"/>
    <property type="match status" value="1"/>
</dbReference>
<dbReference type="SUPFAM" id="SSF55874">
    <property type="entry name" value="ATPase domain of HSP90 chaperone/DNA topoisomerase II/histidine kinase"/>
    <property type="match status" value="1"/>
</dbReference>
<evidence type="ECO:0000259" key="2">
    <source>
        <dbReference type="SMART" id="SM00387"/>
    </source>
</evidence>
<keyword evidence="3" id="KW-0808">Transferase</keyword>
<keyword evidence="1" id="KW-1133">Transmembrane helix</keyword>
<name>A0A935MYE3_9RHOO</name>
<dbReference type="AlphaFoldDB" id="A0A935MYE3"/>
<dbReference type="InterPro" id="IPR036890">
    <property type="entry name" value="HATPase_C_sf"/>
</dbReference>
<evidence type="ECO:0000313" key="3">
    <source>
        <dbReference type="EMBL" id="MBK7414516.1"/>
    </source>
</evidence>
<proteinExistence type="predicted"/>
<dbReference type="Proteomes" id="UP000739411">
    <property type="component" value="Unassembled WGS sequence"/>
</dbReference>